<dbReference type="GO" id="GO:0007015">
    <property type="term" value="P:actin filament organization"/>
    <property type="evidence" value="ECO:0007669"/>
    <property type="project" value="TreeGrafter"/>
</dbReference>
<dbReference type="EMBL" id="MU001739">
    <property type="protein sequence ID" value="KAF2801011.1"/>
    <property type="molecule type" value="Genomic_DNA"/>
</dbReference>
<feature type="compositionally biased region" description="Low complexity" evidence="1">
    <location>
        <begin position="162"/>
        <end position="187"/>
    </location>
</feature>
<evidence type="ECO:0000313" key="3">
    <source>
        <dbReference type="EMBL" id="KAF2801011.1"/>
    </source>
</evidence>
<name>A0A6A6XWT7_9PLEO</name>
<dbReference type="PANTHER" id="PTHR47385">
    <property type="entry name" value="CALPONIN"/>
    <property type="match status" value="1"/>
</dbReference>
<feature type="compositionally biased region" description="Basic and acidic residues" evidence="1">
    <location>
        <begin position="482"/>
        <end position="495"/>
    </location>
</feature>
<dbReference type="InterPro" id="IPR050606">
    <property type="entry name" value="Calponin-like"/>
</dbReference>
<dbReference type="CDD" id="cd21210">
    <property type="entry name" value="CH_SCP1-like"/>
    <property type="match status" value="1"/>
</dbReference>
<feature type="compositionally biased region" description="Basic and acidic residues" evidence="1">
    <location>
        <begin position="589"/>
        <end position="608"/>
    </location>
</feature>
<accession>A0A6A6XWT7</accession>
<dbReference type="Pfam" id="PF00307">
    <property type="entry name" value="CH"/>
    <property type="match status" value="1"/>
</dbReference>
<proteinExistence type="predicted"/>
<dbReference type="PRINTS" id="PR00888">
    <property type="entry name" value="SM22CALPONIN"/>
</dbReference>
<dbReference type="OrthoDB" id="21595at2759"/>
<dbReference type="SUPFAM" id="SSF47576">
    <property type="entry name" value="Calponin-homology domain, CH-domain"/>
    <property type="match status" value="1"/>
</dbReference>
<feature type="domain" description="Calponin-homology (CH)" evidence="2">
    <location>
        <begin position="21"/>
        <end position="128"/>
    </location>
</feature>
<gene>
    <name evidence="3" type="ORF">K505DRAFT_262574</name>
</gene>
<feature type="compositionally biased region" description="Basic and acidic residues" evidence="1">
    <location>
        <begin position="279"/>
        <end position="368"/>
    </location>
</feature>
<reference evidence="3" key="1">
    <citation type="journal article" date="2020" name="Stud. Mycol.">
        <title>101 Dothideomycetes genomes: a test case for predicting lifestyles and emergence of pathogens.</title>
        <authorList>
            <person name="Haridas S."/>
            <person name="Albert R."/>
            <person name="Binder M."/>
            <person name="Bloem J."/>
            <person name="Labutti K."/>
            <person name="Salamov A."/>
            <person name="Andreopoulos B."/>
            <person name="Baker S."/>
            <person name="Barry K."/>
            <person name="Bills G."/>
            <person name="Bluhm B."/>
            <person name="Cannon C."/>
            <person name="Castanera R."/>
            <person name="Culley D."/>
            <person name="Daum C."/>
            <person name="Ezra D."/>
            <person name="Gonzalez J."/>
            <person name="Henrissat B."/>
            <person name="Kuo A."/>
            <person name="Liang C."/>
            <person name="Lipzen A."/>
            <person name="Lutzoni F."/>
            <person name="Magnuson J."/>
            <person name="Mondo S."/>
            <person name="Nolan M."/>
            <person name="Ohm R."/>
            <person name="Pangilinan J."/>
            <person name="Park H.-J."/>
            <person name="Ramirez L."/>
            <person name="Alfaro M."/>
            <person name="Sun H."/>
            <person name="Tritt A."/>
            <person name="Yoshinaga Y."/>
            <person name="Zwiers L.-H."/>
            <person name="Turgeon B."/>
            <person name="Goodwin S."/>
            <person name="Spatafora J."/>
            <person name="Crous P."/>
            <person name="Grigoriev I."/>
        </authorList>
    </citation>
    <scope>NUCLEOTIDE SEQUENCE</scope>
    <source>
        <strain evidence="3">CBS 109.77</strain>
    </source>
</reference>
<dbReference type="SMART" id="SM00033">
    <property type="entry name" value="CH"/>
    <property type="match status" value="1"/>
</dbReference>
<feature type="compositionally biased region" description="Basic and acidic residues" evidence="1">
    <location>
        <begin position="409"/>
        <end position="445"/>
    </location>
</feature>
<dbReference type="InterPro" id="IPR003096">
    <property type="entry name" value="SM22_calponin"/>
</dbReference>
<evidence type="ECO:0000313" key="4">
    <source>
        <dbReference type="Proteomes" id="UP000799757"/>
    </source>
</evidence>
<dbReference type="Proteomes" id="UP000799757">
    <property type="component" value="Unassembled WGS sequence"/>
</dbReference>
<organism evidence="3 4">
    <name type="scientific">Melanomma pulvis-pyrius CBS 109.77</name>
    <dbReference type="NCBI Taxonomy" id="1314802"/>
    <lineage>
        <taxon>Eukaryota</taxon>
        <taxon>Fungi</taxon>
        <taxon>Dikarya</taxon>
        <taxon>Ascomycota</taxon>
        <taxon>Pezizomycotina</taxon>
        <taxon>Dothideomycetes</taxon>
        <taxon>Pleosporomycetidae</taxon>
        <taxon>Pleosporales</taxon>
        <taxon>Melanommataceae</taxon>
        <taxon>Melanomma</taxon>
    </lineage>
</organism>
<dbReference type="Gene3D" id="1.10.418.10">
    <property type="entry name" value="Calponin-like domain"/>
    <property type="match status" value="1"/>
</dbReference>
<dbReference type="InterPro" id="IPR036872">
    <property type="entry name" value="CH_dom_sf"/>
</dbReference>
<dbReference type="PROSITE" id="PS50021">
    <property type="entry name" value="CH"/>
    <property type="match status" value="1"/>
</dbReference>
<feature type="compositionally biased region" description="Polar residues" evidence="1">
    <location>
        <begin position="628"/>
        <end position="644"/>
    </location>
</feature>
<dbReference type="GO" id="GO:0051015">
    <property type="term" value="F:actin filament binding"/>
    <property type="evidence" value="ECO:0007669"/>
    <property type="project" value="TreeGrafter"/>
</dbReference>
<keyword evidence="4" id="KW-1185">Reference proteome</keyword>
<feature type="region of interest" description="Disordered" evidence="1">
    <location>
        <begin position="131"/>
        <end position="230"/>
    </location>
</feature>
<dbReference type="AlphaFoldDB" id="A0A6A6XWT7"/>
<dbReference type="GO" id="GO:0015629">
    <property type="term" value="C:actin cytoskeleton"/>
    <property type="evidence" value="ECO:0007669"/>
    <property type="project" value="TreeGrafter"/>
</dbReference>
<dbReference type="PANTHER" id="PTHR47385:SF14">
    <property type="entry name" value="TRANSGELIN"/>
    <property type="match status" value="1"/>
</dbReference>
<feature type="region of interest" description="Disordered" evidence="1">
    <location>
        <begin position="269"/>
        <end position="665"/>
    </location>
</feature>
<evidence type="ECO:0000259" key="2">
    <source>
        <dbReference type="PROSITE" id="PS50021"/>
    </source>
</evidence>
<dbReference type="InterPro" id="IPR001715">
    <property type="entry name" value="CH_dom"/>
</dbReference>
<sequence>MASVTSLDQDMKKLRMGRYTPQAANEARSWIEDVLGDRLPAGDLLDALKDGTALCRLVNLAVPNPGVKFKKSNMPFIQMENISHFLRACEQPPLSMPSHDRFLTVDLYESKDPTQVLQCLGAFSRVANSVNPSNFPTTIGPKRGGGGPLSPAATGAGAYANGSSLSSPGFGRSRGPSTNSNTSGSTTFNPLSRPPPADRALSPALTGGSNSSRASNGMPKSPPGAVSSWSKKIDEGMTAPAWNIHQYGYMGGASQGNQGISFGARRQITSAGPHVPNMAEKERKRREKEAEDERLRVLAEEAEHQRRVEREAEEERARVEEERRWEEESRKQREAEQRRLEKQKREWEEQERQWKLEEEQRQTEEREALAMIDQESRRKRAGSDARLKGQYLSQYQAEEAGKPRSRRNSGADRVAELERQLEEAKERERQYQLEREDRFKDDERRKVRSRSKSRVRERSRSRPRPPPRAPSPQDSQASWANADEREYLRQQRTESLRQPARPLPEPAAPSLPVRPLPEPSTRPLPDPAAYSKSSRTDRFLASNPAPVVSKPTSYIPPELTSTSERAAEDARRVASQKKTQAGGWASKSLLEKEMERERERQREWEESQRALQNAPRDPNAGTGEGQSWDVNQYGYTGGDSQNKVGSGIGMGGRRQILGPRPFGPR</sequence>
<evidence type="ECO:0000256" key="1">
    <source>
        <dbReference type="SAM" id="MobiDB-lite"/>
    </source>
</evidence>
<protein>
    <recommendedName>
        <fullName evidence="2">Calponin-homology (CH) domain-containing protein</fullName>
    </recommendedName>
</protein>
<feature type="compositionally biased region" description="Pro residues" evidence="1">
    <location>
        <begin position="501"/>
        <end position="526"/>
    </location>
</feature>